<dbReference type="AlphaFoldDB" id="A0A426XH39"/>
<reference evidence="2 3" key="1">
    <citation type="journal article" date="2014" name="Agronomy (Basel)">
        <title>A Draft Genome Sequence for Ensete ventricosum, the Drought-Tolerant Tree Against Hunger.</title>
        <authorList>
            <person name="Harrison J."/>
            <person name="Moore K.A."/>
            <person name="Paszkiewicz K."/>
            <person name="Jones T."/>
            <person name="Grant M."/>
            <person name="Ambacheew D."/>
            <person name="Muzemil S."/>
            <person name="Studholme D.J."/>
        </authorList>
    </citation>
    <scope>NUCLEOTIDE SEQUENCE [LARGE SCALE GENOMIC DNA]</scope>
</reference>
<gene>
    <name evidence="2" type="ORF">B296_00044600</name>
</gene>
<dbReference type="EMBL" id="AMZH03020876">
    <property type="protein sequence ID" value="RRT38772.1"/>
    <property type="molecule type" value="Genomic_DNA"/>
</dbReference>
<feature type="region of interest" description="Disordered" evidence="1">
    <location>
        <begin position="59"/>
        <end position="89"/>
    </location>
</feature>
<dbReference type="Proteomes" id="UP000287651">
    <property type="component" value="Unassembled WGS sequence"/>
</dbReference>
<organism evidence="2 3">
    <name type="scientific">Ensete ventricosum</name>
    <name type="common">Abyssinian banana</name>
    <name type="synonym">Musa ensete</name>
    <dbReference type="NCBI Taxonomy" id="4639"/>
    <lineage>
        <taxon>Eukaryota</taxon>
        <taxon>Viridiplantae</taxon>
        <taxon>Streptophyta</taxon>
        <taxon>Embryophyta</taxon>
        <taxon>Tracheophyta</taxon>
        <taxon>Spermatophyta</taxon>
        <taxon>Magnoliopsida</taxon>
        <taxon>Liliopsida</taxon>
        <taxon>Zingiberales</taxon>
        <taxon>Musaceae</taxon>
        <taxon>Ensete</taxon>
    </lineage>
</organism>
<accession>A0A426XH39</accession>
<evidence type="ECO:0000256" key="1">
    <source>
        <dbReference type="SAM" id="MobiDB-lite"/>
    </source>
</evidence>
<sequence length="89" mass="9519">MGRRLVAAAGIAVAGGCCDREGGCGSNEGYSRGGGLQPKVRMWMRLRLCKVAWKDERWQRQDGDNDNDGEGDADNDKGSGCEITVGTLL</sequence>
<comment type="caution">
    <text evidence="2">The sequence shown here is derived from an EMBL/GenBank/DDBJ whole genome shotgun (WGS) entry which is preliminary data.</text>
</comment>
<dbReference type="PROSITE" id="PS51257">
    <property type="entry name" value="PROKAR_LIPOPROTEIN"/>
    <property type="match status" value="1"/>
</dbReference>
<name>A0A426XH39_ENSVE</name>
<protein>
    <submittedName>
        <fullName evidence="2">Uncharacterized protein</fullName>
    </submittedName>
</protein>
<feature type="compositionally biased region" description="Acidic residues" evidence="1">
    <location>
        <begin position="64"/>
        <end position="73"/>
    </location>
</feature>
<proteinExistence type="predicted"/>
<evidence type="ECO:0000313" key="2">
    <source>
        <dbReference type="EMBL" id="RRT38772.1"/>
    </source>
</evidence>
<evidence type="ECO:0000313" key="3">
    <source>
        <dbReference type="Proteomes" id="UP000287651"/>
    </source>
</evidence>